<keyword evidence="4" id="KW-0732">Signal</keyword>
<dbReference type="SUPFAM" id="SSF55797">
    <property type="entry name" value="PR-1-like"/>
    <property type="match status" value="1"/>
</dbReference>
<dbReference type="PRINTS" id="PR00837">
    <property type="entry name" value="V5TPXLIKE"/>
</dbReference>
<dbReference type="SMART" id="SM00198">
    <property type="entry name" value="SCP"/>
    <property type="match status" value="1"/>
</dbReference>
<sequence length="239" mass="26794">MKTICGSLFIIVTLFAVSIAINYCNMKSCIEQGLRHTMCKYASSNPGNYCGNREYITVGVNIKQMGRIVQMHNTLRAHVAAGNEIRGAPGPQPPASNIAPLTWDPELATIAQRWASRCTLPIMGVEHDDCRNVEKYDVGQNVGYKDSFNSNRIKISDIISEWYNEVEFFDAALVPNVTDYGIFNHYTQIVAANTKTIGCGLIRYKPRGVWNALYLVCNYGPDGNLQNEELYKIRTVEQL</sequence>
<evidence type="ECO:0000256" key="3">
    <source>
        <dbReference type="ARBA" id="ARBA00023157"/>
    </source>
</evidence>
<evidence type="ECO:0000256" key="1">
    <source>
        <dbReference type="ARBA" id="ARBA00004613"/>
    </source>
</evidence>
<dbReference type="InterPro" id="IPR014044">
    <property type="entry name" value="CAP_dom"/>
</dbReference>
<feature type="signal peptide" evidence="4">
    <location>
        <begin position="1"/>
        <end position="20"/>
    </location>
</feature>
<evidence type="ECO:0000256" key="4">
    <source>
        <dbReference type="SAM" id="SignalP"/>
    </source>
</evidence>
<dbReference type="PRINTS" id="PR00838">
    <property type="entry name" value="V5ALLERGEN"/>
</dbReference>
<protein>
    <submittedName>
        <fullName evidence="6">Venom allergen 3</fullName>
    </submittedName>
</protein>
<feature type="chain" id="PRO_5013275365" evidence="4">
    <location>
        <begin position="21"/>
        <end position="239"/>
    </location>
</feature>
<dbReference type="GO" id="GO:0005576">
    <property type="term" value="C:extracellular region"/>
    <property type="evidence" value="ECO:0007669"/>
    <property type="project" value="UniProtKB-SubCell"/>
</dbReference>
<evidence type="ECO:0000256" key="2">
    <source>
        <dbReference type="ARBA" id="ARBA00022525"/>
    </source>
</evidence>
<dbReference type="AlphaFoldDB" id="A0A1W6EVT1"/>
<dbReference type="InterPro" id="IPR035940">
    <property type="entry name" value="CAP_sf"/>
</dbReference>
<dbReference type="EMBL" id="KY563434">
    <property type="protein sequence ID" value="ARK19843.1"/>
    <property type="molecule type" value="mRNA"/>
</dbReference>
<organism evidence="6">
    <name type="scientific">Ampulex compressa</name>
    <name type="common">Emerald cockroach wasp</name>
    <dbReference type="NCBI Taxonomy" id="860918"/>
    <lineage>
        <taxon>Eukaryota</taxon>
        <taxon>Metazoa</taxon>
        <taxon>Ecdysozoa</taxon>
        <taxon>Arthropoda</taxon>
        <taxon>Hexapoda</taxon>
        <taxon>Insecta</taxon>
        <taxon>Pterygota</taxon>
        <taxon>Neoptera</taxon>
        <taxon>Endopterygota</taxon>
        <taxon>Hymenoptera</taxon>
        <taxon>Apocrita</taxon>
        <taxon>Aculeata</taxon>
        <taxon>Apoidea</taxon>
        <taxon>Ampulicidae</taxon>
        <taxon>Ampulicini</taxon>
        <taxon>Ampulex</taxon>
    </lineage>
</organism>
<name>A0A1W6EVT1_AMPCP</name>
<dbReference type="PROSITE" id="PS01010">
    <property type="entry name" value="CRISP_2"/>
    <property type="match status" value="1"/>
</dbReference>
<evidence type="ECO:0000259" key="5">
    <source>
        <dbReference type="SMART" id="SM00198"/>
    </source>
</evidence>
<keyword evidence="3" id="KW-1015">Disulfide bond</keyword>
<reference evidence="6" key="1">
    <citation type="submission" date="2017-02" db="EMBL/GenBank/DDBJ databases">
        <title>Parasitoid Jewel Wasp Mounts Multi-Pronged Neurochemical Attack to Hijack a Host Brain.</title>
        <authorList>
            <person name="Arvidson R.S."/>
            <person name="Kaiser M."/>
            <person name="Libersat F."/>
            <person name="Adams M.E."/>
        </authorList>
    </citation>
    <scope>NUCLEOTIDE SEQUENCE</scope>
    <source>
        <strain evidence="6">61</strain>
    </source>
</reference>
<dbReference type="InterPro" id="IPR002413">
    <property type="entry name" value="V5_allergen-like"/>
</dbReference>
<keyword evidence="2" id="KW-0964">Secreted</keyword>
<dbReference type="PANTHER" id="PTHR10334">
    <property type="entry name" value="CYSTEINE-RICH SECRETORY PROTEIN-RELATED"/>
    <property type="match status" value="1"/>
</dbReference>
<dbReference type="InterPro" id="IPR018244">
    <property type="entry name" value="Allrgn_V5/Tpx1_CS"/>
</dbReference>
<dbReference type="InterPro" id="IPR001283">
    <property type="entry name" value="CRISP-related"/>
</dbReference>
<comment type="subcellular location">
    <subcellularLocation>
        <location evidence="1">Secreted</location>
    </subcellularLocation>
</comment>
<accession>A0A1W6EVT1</accession>
<feature type="domain" description="SCP" evidence="5">
    <location>
        <begin position="61"/>
        <end position="227"/>
    </location>
</feature>
<dbReference type="CDD" id="cd05380">
    <property type="entry name" value="CAP_euk"/>
    <property type="match status" value="1"/>
</dbReference>
<evidence type="ECO:0000313" key="6">
    <source>
        <dbReference type="EMBL" id="ARK19843.1"/>
    </source>
</evidence>
<dbReference type="Gene3D" id="3.40.33.10">
    <property type="entry name" value="CAP"/>
    <property type="match status" value="1"/>
</dbReference>
<dbReference type="Pfam" id="PF00188">
    <property type="entry name" value="CAP"/>
    <property type="match status" value="1"/>
</dbReference>
<proteinExistence type="evidence at transcript level"/>